<feature type="compositionally biased region" description="Basic residues" evidence="1">
    <location>
        <begin position="571"/>
        <end position="583"/>
    </location>
</feature>
<dbReference type="PANTHER" id="PTHR31115:SF4">
    <property type="entry name" value="SPECTRIN BETA CHAIN, BRAIN"/>
    <property type="match status" value="1"/>
</dbReference>
<organism evidence="2 3">
    <name type="scientific">Gossypium raimondii</name>
    <name type="common">Peruvian cotton</name>
    <name type="synonym">Gossypium klotzschianum subsp. raimondii</name>
    <dbReference type="NCBI Taxonomy" id="29730"/>
    <lineage>
        <taxon>Eukaryota</taxon>
        <taxon>Viridiplantae</taxon>
        <taxon>Streptophyta</taxon>
        <taxon>Embryophyta</taxon>
        <taxon>Tracheophyta</taxon>
        <taxon>Spermatophyta</taxon>
        <taxon>Magnoliopsida</taxon>
        <taxon>eudicotyledons</taxon>
        <taxon>Gunneridae</taxon>
        <taxon>Pentapetalae</taxon>
        <taxon>rosids</taxon>
        <taxon>malvids</taxon>
        <taxon>Malvales</taxon>
        <taxon>Malvaceae</taxon>
        <taxon>Malvoideae</taxon>
        <taxon>Gossypium</taxon>
    </lineage>
</organism>
<feature type="compositionally biased region" description="Polar residues" evidence="1">
    <location>
        <begin position="1"/>
        <end position="10"/>
    </location>
</feature>
<sequence length="955" mass="104400">MLNSGNNLSRGNAGLSSDMPPLPQCLPLEPISLGSQKYTRSGELSRVLGVPLRNSTSEDHSFGVSHPKPSPPVATEELKNFKESVQDTSRKARDRVKKLRESISKLERYREALSSKKRQRSDISSERTSGVSITKMGSQIHRNGHDLLTQRLEDRPKSMGLNKRVRTSVADLRADNRTAVNPRQQGTIEKDGDVPPAINGGSARIEEKIRRLPGEGWETKMKRKRSGAAVGNRVAGGDRDIKRVIQPKMSSESKLRSCDIQGFRSKSSPGVGGIRKSDGSFEVAGSDASTVLRNELESTSIPRDRAAMLEQRVVVKANTKATLQDDNQASGPSTMLKGKGSRAPRTGSIMVLDSSSKGHLLSGALQGWEQSNLNKTQPLGVGSNQKRLMSTGSSHAMSQWGGQRPHKNSRTRRANLLTPTSNAEAQISNQGFATPDFGARASIGTGGSVLGSNVDNVTPRIKREPENVSSPFGFSESEESGAGDNKSKEKGIDCSEVTLPASQKAGSFLLPTRKNKMSTIEIGDGVRRQGRTGSSTPSLTKPGVPPMREKLENITTKPIQSARSASDKNRSKTGRPPSKKLKDRKATARVGLVQNNVSSDFTGESDDDRDELFAAATSARNANSLACTGPFWKKMGSMFNSVSSEDTSFLRQQLNLAEGLDESLSQMFGDGYTVLGGVVPKDAPTSVEETAKTHTSIGGFDLKQFDKVTPLCQRVLSALIEEDESEEIYNHIEAKNMSLHYASDDSHCGSCNQMDVESKDRDRMESEVESNADFQCQKNSLLDRLSYDASVASNTFRNSSMSNSLHSSERWLGEDECLHSDMGPVSEICSTDLGQVLPKEINVSAVSSLDGQYQFMSMEDKLVLELHSIGIYPETLPDLTEGEEAINQNVVELNENLYQQIQKKKKKLGKIDKAIQNGREVDRRNIEYAAMDQLVQMANKKRLVILRYLMQVVSN</sequence>
<proteinExistence type="predicted"/>
<feature type="compositionally biased region" description="Basic and acidic residues" evidence="1">
    <location>
        <begin position="111"/>
        <end position="125"/>
    </location>
</feature>
<reference evidence="2 3" key="1">
    <citation type="journal article" date="2019" name="Genome Biol. Evol.">
        <title>Insights into the evolution of the New World diploid cottons (Gossypium, subgenus Houzingenia) based on genome sequencing.</title>
        <authorList>
            <person name="Grover C.E."/>
            <person name="Arick M.A. 2nd"/>
            <person name="Thrash A."/>
            <person name="Conover J.L."/>
            <person name="Sanders W.S."/>
            <person name="Peterson D.G."/>
            <person name="Frelichowski J.E."/>
            <person name="Scheffler J.A."/>
            <person name="Scheffler B.E."/>
            <person name="Wendel J.F."/>
        </authorList>
    </citation>
    <scope>NUCLEOTIDE SEQUENCE [LARGE SCALE GENOMIC DNA]</scope>
    <source>
        <strain evidence="2">8</strain>
        <tissue evidence="2">Leaf</tissue>
    </source>
</reference>
<feature type="region of interest" description="Disordered" evidence="1">
    <location>
        <begin position="1"/>
        <end position="21"/>
    </location>
</feature>
<feature type="region of interest" description="Disordered" evidence="1">
    <location>
        <begin position="324"/>
        <end position="344"/>
    </location>
</feature>
<feature type="region of interest" description="Disordered" evidence="1">
    <location>
        <begin position="519"/>
        <end position="588"/>
    </location>
</feature>
<evidence type="ECO:0000313" key="3">
    <source>
        <dbReference type="Proteomes" id="UP000593578"/>
    </source>
</evidence>
<comment type="caution">
    <text evidence="2">The sequence shown here is derived from an EMBL/GenBank/DDBJ whole genome shotgun (WGS) entry which is preliminary data.</text>
</comment>
<name>A0A7J8P159_GOSRA</name>
<feature type="region of interest" description="Disordered" evidence="1">
    <location>
        <begin position="111"/>
        <end position="131"/>
    </location>
</feature>
<feature type="region of interest" description="Disordered" evidence="1">
    <location>
        <begin position="55"/>
        <end position="74"/>
    </location>
</feature>
<feature type="compositionally biased region" description="Polar residues" evidence="1">
    <location>
        <begin position="324"/>
        <end position="333"/>
    </location>
</feature>
<feature type="compositionally biased region" description="Polar residues" evidence="1">
    <location>
        <begin position="553"/>
        <end position="564"/>
    </location>
</feature>
<accession>A0A7J8P159</accession>
<evidence type="ECO:0000313" key="2">
    <source>
        <dbReference type="EMBL" id="MBA0582989.1"/>
    </source>
</evidence>
<dbReference type="Proteomes" id="UP000593578">
    <property type="component" value="Unassembled WGS sequence"/>
</dbReference>
<dbReference type="EMBL" id="JABEZZ010000004">
    <property type="protein sequence ID" value="MBA0582989.1"/>
    <property type="molecule type" value="Genomic_DNA"/>
</dbReference>
<dbReference type="AlphaFoldDB" id="A0A7J8P159"/>
<evidence type="ECO:0000256" key="1">
    <source>
        <dbReference type="SAM" id="MobiDB-lite"/>
    </source>
</evidence>
<dbReference type="PANTHER" id="PTHR31115">
    <property type="entry name" value="OS05G0107300 PROTEIN"/>
    <property type="match status" value="1"/>
</dbReference>
<gene>
    <name evidence="2" type="ORF">Gorai_013871</name>
</gene>
<feature type="region of interest" description="Disordered" evidence="1">
    <location>
        <begin position="460"/>
        <end position="490"/>
    </location>
</feature>
<feature type="region of interest" description="Disordered" evidence="1">
    <location>
        <begin position="393"/>
        <end position="412"/>
    </location>
</feature>
<protein>
    <submittedName>
        <fullName evidence="2">Uncharacterized protein</fullName>
    </submittedName>
</protein>